<comment type="cofactor">
    <cofactor evidence="5">
        <name>[2Fe-2S] cluster</name>
        <dbReference type="ChEBI" id="CHEBI:190135"/>
    </cofactor>
</comment>
<dbReference type="AlphaFoldDB" id="A0A381RIN3"/>
<keyword evidence="4" id="KW-0411">Iron-sulfur</keyword>
<evidence type="ECO:0000256" key="2">
    <source>
        <dbReference type="ARBA" id="ARBA00022723"/>
    </source>
</evidence>
<dbReference type="EMBL" id="UINC01001839">
    <property type="protein sequence ID" value="SUZ89757.1"/>
    <property type="molecule type" value="Genomic_DNA"/>
</dbReference>
<feature type="domain" description="Rieske" evidence="6">
    <location>
        <begin position="6"/>
        <end position="101"/>
    </location>
</feature>
<protein>
    <recommendedName>
        <fullName evidence="6">Rieske domain-containing protein</fullName>
    </recommendedName>
</protein>
<evidence type="ECO:0000259" key="6">
    <source>
        <dbReference type="PROSITE" id="PS51296"/>
    </source>
</evidence>
<dbReference type="Gene3D" id="2.102.10.10">
    <property type="entry name" value="Rieske [2Fe-2S] iron-sulphur domain"/>
    <property type="match status" value="1"/>
</dbReference>
<dbReference type="Pfam" id="PF00355">
    <property type="entry name" value="Rieske"/>
    <property type="match status" value="1"/>
</dbReference>
<dbReference type="PANTHER" id="PTHR21496">
    <property type="entry name" value="FERREDOXIN-RELATED"/>
    <property type="match status" value="1"/>
</dbReference>
<evidence type="ECO:0000256" key="1">
    <source>
        <dbReference type="ARBA" id="ARBA00022714"/>
    </source>
</evidence>
<evidence type="ECO:0000256" key="3">
    <source>
        <dbReference type="ARBA" id="ARBA00023004"/>
    </source>
</evidence>
<keyword evidence="2" id="KW-0479">Metal-binding</keyword>
<evidence type="ECO:0000256" key="5">
    <source>
        <dbReference type="ARBA" id="ARBA00034078"/>
    </source>
</evidence>
<reference evidence="7" key="1">
    <citation type="submission" date="2018-05" db="EMBL/GenBank/DDBJ databases">
        <authorList>
            <person name="Lanie J.A."/>
            <person name="Ng W.-L."/>
            <person name="Kazmierczak K.M."/>
            <person name="Andrzejewski T.M."/>
            <person name="Davidsen T.M."/>
            <person name="Wayne K.J."/>
            <person name="Tettelin H."/>
            <person name="Glass J.I."/>
            <person name="Rusch D."/>
            <person name="Podicherti R."/>
            <person name="Tsui H.-C.T."/>
            <person name="Winkler M.E."/>
        </authorList>
    </citation>
    <scope>NUCLEOTIDE SEQUENCE</scope>
</reference>
<organism evidence="7">
    <name type="scientific">marine metagenome</name>
    <dbReference type="NCBI Taxonomy" id="408172"/>
    <lineage>
        <taxon>unclassified sequences</taxon>
        <taxon>metagenomes</taxon>
        <taxon>ecological metagenomes</taxon>
    </lineage>
</organism>
<dbReference type="CDD" id="cd03528">
    <property type="entry name" value="Rieske_RO_ferredoxin"/>
    <property type="match status" value="1"/>
</dbReference>
<accession>A0A381RIN3</accession>
<gene>
    <name evidence="7" type="ORF">METZ01_LOCUS42611</name>
</gene>
<keyword evidence="3" id="KW-0408">Iron</keyword>
<name>A0A381RIN3_9ZZZZ</name>
<dbReference type="GO" id="GO:0046872">
    <property type="term" value="F:metal ion binding"/>
    <property type="evidence" value="ECO:0007669"/>
    <property type="project" value="UniProtKB-KW"/>
</dbReference>
<dbReference type="PROSITE" id="PS51296">
    <property type="entry name" value="RIESKE"/>
    <property type="match status" value="1"/>
</dbReference>
<keyword evidence="1" id="KW-0001">2Fe-2S</keyword>
<dbReference type="InterPro" id="IPR017941">
    <property type="entry name" value="Rieske_2Fe-2S"/>
</dbReference>
<dbReference type="GO" id="GO:0051537">
    <property type="term" value="F:2 iron, 2 sulfur cluster binding"/>
    <property type="evidence" value="ECO:0007669"/>
    <property type="project" value="UniProtKB-KW"/>
</dbReference>
<proteinExistence type="predicted"/>
<sequence length="105" mass="11291">MTTVWLDVGTDVDLEPGDMKRLDIGREPVLLANVEGTIVAVADTCTHEDASLSGGALDGVFVRCPLHGSRFCLLNGKAVDDPAEIDLETFSIRIEHGRILIELSS</sequence>
<evidence type="ECO:0000256" key="4">
    <source>
        <dbReference type="ARBA" id="ARBA00023014"/>
    </source>
</evidence>
<dbReference type="InterPro" id="IPR036922">
    <property type="entry name" value="Rieske_2Fe-2S_sf"/>
</dbReference>
<evidence type="ECO:0000313" key="7">
    <source>
        <dbReference type="EMBL" id="SUZ89757.1"/>
    </source>
</evidence>
<dbReference type="SUPFAM" id="SSF50022">
    <property type="entry name" value="ISP domain"/>
    <property type="match status" value="1"/>
</dbReference>
<dbReference type="PANTHER" id="PTHR21496:SF0">
    <property type="entry name" value="RIESKE DOMAIN-CONTAINING PROTEIN"/>
    <property type="match status" value="1"/>
</dbReference>